<keyword evidence="1" id="KW-0805">Transcription regulation</keyword>
<proteinExistence type="predicted"/>
<dbReference type="GO" id="GO:0003677">
    <property type="term" value="F:DNA binding"/>
    <property type="evidence" value="ECO:0007669"/>
    <property type="project" value="UniProtKB-KW"/>
</dbReference>
<evidence type="ECO:0000256" key="3">
    <source>
        <dbReference type="ARBA" id="ARBA00023163"/>
    </source>
</evidence>
<dbReference type="SUPFAM" id="SSF46785">
    <property type="entry name" value="Winged helix' DNA-binding domain"/>
    <property type="match status" value="1"/>
</dbReference>
<protein>
    <submittedName>
        <fullName evidence="5">DNA-binding MarR family transcriptional regulator</fullName>
    </submittedName>
</protein>
<evidence type="ECO:0000256" key="1">
    <source>
        <dbReference type="ARBA" id="ARBA00023015"/>
    </source>
</evidence>
<dbReference type="InterPro" id="IPR000835">
    <property type="entry name" value="HTH_MarR-typ"/>
</dbReference>
<dbReference type="RefSeq" id="WP_342454285.1">
    <property type="nucleotide sequence ID" value="NZ_CBCRVE010000003.1"/>
</dbReference>
<dbReference type="PROSITE" id="PS50995">
    <property type="entry name" value="HTH_MARR_2"/>
    <property type="match status" value="1"/>
</dbReference>
<accession>A0ABS4H2M3</accession>
<name>A0ABS4H2M3_9BACL</name>
<dbReference type="Gene3D" id="1.10.10.10">
    <property type="entry name" value="Winged helix-like DNA-binding domain superfamily/Winged helix DNA-binding domain"/>
    <property type="match status" value="1"/>
</dbReference>
<comment type="caution">
    <text evidence="5">The sequence shown here is derived from an EMBL/GenBank/DDBJ whole genome shotgun (WGS) entry which is preliminary data.</text>
</comment>
<dbReference type="Pfam" id="PF01047">
    <property type="entry name" value="MarR"/>
    <property type="match status" value="1"/>
</dbReference>
<reference evidence="5 6" key="1">
    <citation type="submission" date="2021-03" db="EMBL/GenBank/DDBJ databases">
        <title>Genomic Encyclopedia of Type Strains, Phase IV (KMG-IV): sequencing the most valuable type-strain genomes for metagenomic binning, comparative biology and taxonomic classification.</title>
        <authorList>
            <person name="Goeker M."/>
        </authorList>
    </citation>
    <scope>NUCLEOTIDE SEQUENCE [LARGE SCALE GENOMIC DNA]</scope>
    <source>
        <strain evidence="5 6">DSM 23491</strain>
    </source>
</reference>
<sequence>MTKNLIKAFMRFNKADFHQRTLPGYTPSEIRLIFRLKHMVNPDSPGIKVSEISNTLRVTSPTVTQWINGLEAKGMVERIIDEQDRRAVRVKLTEAGTKLATEAQAAMFRRFQGLVNYLGDEDSVKLAELLTKVFTYLNENEVSMNHGPESGDDQ</sequence>
<organism evidence="5 6">
    <name type="scientific">Paenibacillus sediminis</name>
    <dbReference type="NCBI Taxonomy" id="664909"/>
    <lineage>
        <taxon>Bacteria</taxon>
        <taxon>Bacillati</taxon>
        <taxon>Bacillota</taxon>
        <taxon>Bacilli</taxon>
        <taxon>Bacillales</taxon>
        <taxon>Paenibacillaceae</taxon>
        <taxon>Paenibacillus</taxon>
    </lineage>
</organism>
<dbReference type="PANTHER" id="PTHR42756">
    <property type="entry name" value="TRANSCRIPTIONAL REGULATOR, MARR"/>
    <property type="match status" value="1"/>
</dbReference>
<dbReference type="Proteomes" id="UP001519273">
    <property type="component" value="Unassembled WGS sequence"/>
</dbReference>
<gene>
    <name evidence="5" type="ORF">J2Z20_001650</name>
</gene>
<dbReference type="InterPro" id="IPR036390">
    <property type="entry name" value="WH_DNA-bd_sf"/>
</dbReference>
<dbReference type="SMART" id="SM00347">
    <property type="entry name" value="HTH_MARR"/>
    <property type="match status" value="1"/>
</dbReference>
<dbReference type="EMBL" id="JAGGKP010000002">
    <property type="protein sequence ID" value="MBP1936769.1"/>
    <property type="molecule type" value="Genomic_DNA"/>
</dbReference>
<dbReference type="PANTHER" id="PTHR42756:SF1">
    <property type="entry name" value="TRANSCRIPTIONAL REPRESSOR OF EMRAB OPERON"/>
    <property type="match status" value="1"/>
</dbReference>
<feature type="domain" description="HTH marR-type" evidence="4">
    <location>
        <begin position="1"/>
        <end position="135"/>
    </location>
</feature>
<evidence type="ECO:0000313" key="6">
    <source>
        <dbReference type="Proteomes" id="UP001519273"/>
    </source>
</evidence>
<dbReference type="InterPro" id="IPR036388">
    <property type="entry name" value="WH-like_DNA-bd_sf"/>
</dbReference>
<keyword evidence="2 5" id="KW-0238">DNA-binding</keyword>
<dbReference type="PRINTS" id="PR00598">
    <property type="entry name" value="HTHMARR"/>
</dbReference>
<evidence type="ECO:0000256" key="2">
    <source>
        <dbReference type="ARBA" id="ARBA00023125"/>
    </source>
</evidence>
<keyword evidence="3" id="KW-0804">Transcription</keyword>
<evidence type="ECO:0000313" key="5">
    <source>
        <dbReference type="EMBL" id="MBP1936769.1"/>
    </source>
</evidence>
<keyword evidence="6" id="KW-1185">Reference proteome</keyword>
<evidence type="ECO:0000259" key="4">
    <source>
        <dbReference type="PROSITE" id="PS50995"/>
    </source>
</evidence>